<sequence length="247" mass="28443">MTDQKTSIWQFKQHEQWVKTVLISDIVEPSWTICEFCCGKGLDLGRWIQKKKPFTAEFLCHDPKTEDLSTILSPESFNVVASFDGLQHSFESESKCTKFIENVAGCLKKGGYFFGLVPDSSAIWDRAQHKAARSSSSSDQKGLFSMEFPSDYTFPQFGSSYVLKIEDALHEDVTEYLVHFPTLIKKCAENGLEMLEISNLLEFYEDNKRNYYDRLKEMKVLLKDGRLDPLQKDLIGMYSTFVFQKSQ</sequence>
<keyword evidence="6" id="KW-0507">mRNA processing</keyword>
<keyword evidence="4" id="KW-0949">S-adenosyl-L-methionine</keyword>
<accession>A0A2P6N9V5</accession>
<keyword evidence="5" id="KW-0694">RNA-binding</keyword>
<dbReference type="OrthoDB" id="10248867at2759"/>
<dbReference type="InterPro" id="IPR039753">
    <property type="entry name" value="RG7MT1"/>
</dbReference>
<keyword evidence="6" id="KW-0506">mRNA capping</keyword>
<keyword evidence="3" id="KW-0808">Transferase</keyword>
<dbReference type="PANTHER" id="PTHR12189:SF3">
    <property type="entry name" value="MRNA (GUANINE-N(7))-METHYLTRANSFERASE"/>
    <property type="match status" value="1"/>
</dbReference>
<dbReference type="EC" id="2.1.1.56" evidence="1"/>
<dbReference type="Proteomes" id="UP000241769">
    <property type="component" value="Unassembled WGS sequence"/>
</dbReference>
<evidence type="ECO:0000256" key="5">
    <source>
        <dbReference type="ARBA" id="ARBA00022884"/>
    </source>
</evidence>
<evidence type="ECO:0000313" key="10">
    <source>
        <dbReference type="Proteomes" id="UP000241769"/>
    </source>
</evidence>
<evidence type="ECO:0000256" key="3">
    <source>
        <dbReference type="ARBA" id="ARBA00022679"/>
    </source>
</evidence>
<dbReference type="InParanoid" id="A0A2P6N9V5"/>
<evidence type="ECO:0000256" key="4">
    <source>
        <dbReference type="ARBA" id="ARBA00022691"/>
    </source>
</evidence>
<dbReference type="PROSITE" id="PS51562">
    <property type="entry name" value="RNA_CAP0_MT"/>
    <property type="match status" value="1"/>
</dbReference>
<keyword evidence="2" id="KW-0489">Methyltransferase</keyword>
<dbReference type="Pfam" id="PF03291">
    <property type="entry name" value="mRNA_G-N7_MeTrfase"/>
    <property type="match status" value="1"/>
</dbReference>
<evidence type="ECO:0000256" key="7">
    <source>
        <dbReference type="ARBA" id="ARBA00044712"/>
    </source>
</evidence>
<dbReference type="FunCoup" id="A0A2P6N9V5">
    <property type="interactions" value="1"/>
</dbReference>
<evidence type="ECO:0000256" key="6">
    <source>
        <dbReference type="ARBA" id="ARBA00023042"/>
    </source>
</evidence>
<dbReference type="PANTHER" id="PTHR12189">
    <property type="entry name" value="MRNA GUANINE-7- METHYLTRANSFERASE"/>
    <property type="match status" value="1"/>
</dbReference>
<dbReference type="Gene3D" id="3.40.50.150">
    <property type="entry name" value="Vaccinia Virus protein VP39"/>
    <property type="match status" value="2"/>
</dbReference>
<protein>
    <recommendedName>
        <fullName evidence="1">mRNA (guanine-N(7))-methyltransferase</fullName>
        <ecNumber evidence="1">2.1.1.56</ecNumber>
    </recommendedName>
</protein>
<dbReference type="STRING" id="1890364.A0A2P6N9V5"/>
<dbReference type="SUPFAM" id="SSF53335">
    <property type="entry name" value="S-adenosyl-L-methionine-dependent methyltransferases"/>
    <property type="match status" value="1"/>
</dbReference>
<gene>
    <name evidence="9" type="ORF">PROFUN_11595</name>
</gene>
<name>A0A2P6N9V5_9EUKA</name>
<keyword evidence="10" id="KW-1185">Reference proteome</keyword>
<evidence type="ECO:0000256" key="2">
    <source>
        <dbReference type="ARBA" id="ARBA00022603"/>
    </source>
</evidence>
<comment type="catalytic activity">
    <reaction evidence="7">
        <text>a 5'-end (5'-triphosphoguanosine)-ribonucleoside in mRNA + S-adenosyl-L-methionine = a 5'-end (N(7)-methyl 5'-triphosphoguanosine)-ribonucleoside in mRNA + S-adenosyl-L-homocysteine</text>
        <dbReference type="Rhea" id="RHEA:67008"/>
        <dbReference type="Rhea" id="RHEA-COMP:17166"/>
        <dbReference type="Rhea" id="RHEA-COMP:17167"/>
        <dbReference type="ChEBI" id="CHEBI:57856"/>
        <dbReference type="ChEBI" id="CHEBI:59789"/>
        <dbReference type="ChEBI" id="CHEBI:156461"/>
        <dbReference type="ChEBI" id="CHEBI:167617"/>
        <dbReference type="EC" id="2.1.1.56"/>
    </reaction>
</comment>
<evidence type="ECO:0000256" key="1">
    <source>
        <dbReference type="ARBA" id="ARBA00011926"/>
    </source>
</evidence>
<proteinExistence type="predicted"/>
<dbReference type="GO" id="GO:0003723">
    <property type="term" value="F:RNA binding"/>
    <property type="evidence" value="ECO:0007669"/>
    <property type="project" value="UniProtKB-KW"/>
</dbReference>
<dbReference type="InterPro" id="IPR029063">
    <property type="entry name" value="SAM-dependent_MTases_sf"/>
</dbReference>
<dbReference type="GO" id="GO:0005634">
    <property type="term" value="C:nucleus"/>
    <property type="evidence" value="ECO:0007669"/>
    <property type="project" value="TreeGrafter"/>
</dbReference>
<organism evidence="9 10">
    <name type="scientific">Planoprotostelium fungivorum</name>
    <dbReference type="NCBI Taxonomy" id="1890364"/>
    <lineage>
        <taxon>Eukaryota</taxon>
        <taxon>Amoebozoa</taxon>
        <taxon>Evosea</taxon>
        <taxon>Variosea</taxon>
        <taxon>Cavosteliida</taxon>
        <taxon>Cavosteliaceae</taxon>
        <taxon>Planoprotostelium</taxon>
    </lineage>
</organism>
<dbReference type="EMBL" id="MDYQ01000140">
    <property type="protein sequence ID" value="PRP80722.1"/>
    <property type="molecule type" value="Genomic_DNA"/>
</dbReference>
<dbReference type="GO" id="GO:0004482">
    <property type="term" value="F:mRNA 5'-cap (guanine-N7-)-methyltransferase activity"/>
    <property type="evidence" value="ECO:0007669"/>
    <property type="project" value="UniProtKB-EC"/>
</dbReference>
<feature type="domain" description="MRNA cap 0 methyltransferase" evidence="8">
    <location>
        <begin position="1"/>
        <end position="246"/>
    </location>
</feature>
<dbReference type="AlphaFoldDB" id="A0A2P6N9V5"/>
<evidence type="ECO:0000313" key="9">
    <source>
        <dbReference type="EMBL" id="PRP80722.1"/>
    </source>
</evidence>
<dbReference type="InterPro" id="IPR004971">
    <property type="entry name" value="mRNA_G-N7_MeTrfase_dom"/>
</dbReference>
<reference evidence="9 10" key="1">
    <citation type="journal article" date="2018" name="Genome Biol. Evol.">
        <title>Multiple Roots of Fruiting Body Formation in Amoebozoa.</title>
        <authorList>
            <person name="Hillmann F."/>
            <person name="Forbes G."/>
            <person name="Novohradska S."/>
            <person name="Ferling I."/>
            <person name="Riege K."/>
            <person name="Groth M."/>
            <person name="Westermann M."/>
            <person name="Marz M."/>
            <person name="Spaller T."/>
            <person name="Winckler T."/>
            <person name="Schaap P."/>
            <person name="Glockner G."/>
        </authorList>
    </citation>
    <scope>NUCLEOTIDE SEQUENCE [LARGE SCALE GENOMIC DNA]</scope>
    <source>
        <strain evidence="9 10">Jena</strain>
    </source>
</reference>
<evidence type="ECO:0000259" key="8">
    <source>
        <dbReference type="PROSITE" id="PS51562"/>
    </source>
</evidence>
<comment type="caution">
    <text evidence="9">The sequence shown here is derived from an EMBL/GenBank/DDBJ whole genome shotgun (WGS) entry which is preliminary data.</text>
</comment>